<keyword evidence="2" id="KW-0472">Membrane</keyword>
<evidence type="ECO:0000313" key="4">
    <source>
        <dbReference type="Proteomes" id="UP000198508"/>
    </source>
</evidence>
<name>A0A1I0DKM4_9FIRM</name>
<evidence type="ECO:0000313" key="3">
    <source>
        <dbReference type="EMBL" id="SET32371.1"/>
    </source>
</evidence>
<evidence type="ECO:0000256" key="1">
    <source>
        <dbReference type="SAM" id="MobiDB-lite"/>
    </source>
</evidence>
<evidence type="ECO:0008006" key="5">
    <source>
        <dbReference type="Google" id="ProtNLM"/>
    </source>
</evidence>
<protein>
    <recommendedName>
        <fullName evidence="5">Tetratricopeptide repeat protein</fullName>
    </recommendedName>
</protein>
<dbReference type="EMBL" id="FOIM01000004">
    <property type="protein sequence ID" value="SET32371.1"/>
    <property type="molecule type" value="Genomic_DNA"/>
</dbReference>
<feature type="transmembrane region" description="Helical" evidence="2">
    <location>
        <begin position="65"/>
        <end position="86"/>
    </location>
</feature>
<feature type="compositionally biased region" description="Basic and acidic residues" evidence="1">
    <location>
        <begin position="304"/>
        <end position="319"/>
    </location>
</feature>
<organism evidence="3 4">
    <name type="scientific">Enterocloster lavalensis</name>
    <dbReference type="NCBI Taxonomy" id="460384"/>
    <lineage>
        <taxon>Bacteria</taxon>
        <taxon>Bacillati</taxon>
        <taxon>Bacillota</taxon>
        <taxon>Clostridia</taxon>
        <taxon>Lachnospirales</taxon>
        <taxon>Lachnospiraceae</taxon>
        <taxon>Enterocloster</taxon>
    </lineage>
</organism>
<keyword evidence="2" id="KW-1133">Transmembrane helix</keyword>
<dbReference type="Proteomes" id="UP000198508">
    <property type="component" value="Unassembled WGS sequence"/>
</dbReference>
<reference evidence="4" key="1">
    <citation type="submission" date="2016-10" db="EMBL/GenBank/DDBJ databases">
        <authorList>
            <person name="Varghese N."/>
            <person name="Submissions S."/>
        </authorList>
    </citation>
    <scope>NUCLEOTIDE SEQUENCE [LARGE SCALE GENOMIC DNA]</scope>
    <source>
        <strain evidence="4">NLAE-zl-G277</strain>
    </source>
</reference>
<gene>
    <name evidence="3" type="ORF">SAMN05216313_104221</name>
</gene>
<accession>A0A1I0DKM4</accession>
<proteinExistence type="predicted"/>
<feature type="region of interest" description="Disordered" evidence="1">
    <location>
        <begin position="292"/>
        <end position="319"/>
    </location>
</feature>
<dbReference type="AlphaFoldDB" id="A0A1I0DKM4"/>
<keyword evidence="2" id="KW-0812">Transmembrane</keyword>
<keyword evidence="4" id="KW-1185">Reference proteome</keyword>
<dbReference type="STRING" id="460384.SAMN05216313_104221"/>
<feature type="transmembrane region" description="Helical" evidence="2">
    <location>
        <begin position="38"/>
        <end position="59"/>
    </location>
</feature>
<sequence length="319" mass="35740">MKQTFRVPVRELLEPFYTDRADPQDLARFTRWGAFGKMLQVAGLWLIVVFTAFELITGVDLKTHFMLLLLALGVSLAGFLLGLVGSNRILGVMEKRCDPRLYAGLMYESALRLQKARMPKQSVREGGCGRLAANFATALGYMGRWEEARELVSRLLRCEPTPVEELICHGVMVSYYSHHMETEALREALQDMRYAANGVAGGRTGLLIQHAERTERISRAFQEEGLEGAYRACREIKQVKDTPLARVRQAFDLGRMELALGRTGEAKKHLAYAAKHGKDLQMGREAEMLLKKLQAGRAAGEKSGVPDKDHTDRERGTDS</sequence>
<evidence type="ECO:0000256" key="2">
    <source>
        <dbReference type="SAM" id="Phobius"/>
    </source>
</evidence>
<dbReference type="GeneID" id="93276177"/>
<dbReference type="RefSeq" id="WP_092361525.1">
    <property type="nucleotide sequence ID" value="NZ_DAINWJ010000085.1"/>
</dbReference>